<dbReference type="SUPFAM" id="SSF55298">
    <property type="entry name" value="YjgF-like"/>
    <property type="match status" value="1"/>
</dbReference>
<evidence type="ECO:0000313" key="4">
    <source>
        <dbReference type="Proteomes" id="UP000616885"/>
    </source>
</evidence>
<dbReference type="Pfam" id="PF01042">
    <property type="entry name" value="Ribonuc_L-PSP"/>
    <property type="match status" value="1"/>
</dbReference>
<dbReference type="InterPro" id="IPR006056">
    <property type="entry name" value="RidA"/>
</dbReference>
<sequence length="171" mass="18304">MSLVGLAMTIPGSAMTITVAIGSVLSWVWQKFWPKSYARFVYAVASGGIAGEGIGFSQAVVYNGLVYCSGNIGIKPGATIELVEGTAKDRARQALSNIQAVLKASGSSLDNVLKMNIYLTNMDNFGLVNEAYDEFFKWDSKPARTCVAVHQLPFGTDVEIECTAHLDASKA</sequence>
<dbReference type="CDD" id="cd00448">
    <property type="entry name" value="YjgF_YER057c_UK114_family"/>
    <property type="match status" value="1"/>
</dbReference>
<gene>
    <name evidence="3" type="ORF">IM811_006311</name>
</gene>
<dbReference type="PANTHER" id="PTHR11803">
    <property type="entry name" value="2-IMINOBUTANOATE/2-IMINOPROPANOATE DEAMINASE RIDA"/>
    <property type="match status" value="1"/>
</dbReference>
<dbReference type="GO" id="GO:0019239">
    <property type="term" value="F:deaminase activity"/>
    <property type="evidence" value="ECO:0007669"/>
    <property type="project" value="TreeGrafter"/>
</dbReference>
<dbReference type="Proteomes" id="UP000616885">
    <property type="component" value="Unassembled WGS sequence"/>
</dbReference>
<evidence type="ECO:0000256" key="1">
    <source>
        <dbReference type="ARBA" id="ARBA00010552"/>
    </source>
</evidence>
<comment type="similarity">
    <text evidence="1">Belongs to the RutC family.</text>
</comment>
<reference evidence="3" key="1">
    <citation type="submission" date="2020-10" db="EMBL/GenBank/DDBJ databases">
        <title>High-Quality Genome Resource of Clonostachys rosea strain S41 by Oxford Nanopore Long-Read Sequencing.</title>
        <authorList>
            <person name="Wang H."/>
        </authorList>
    </citation>
    <scope>NUCLEOTIDE SEQUENCE</scope>
    <source>
        <strain evidence="3">S41</strain>
    </source>
</reference>
<evidence type="ECO:0000313" key="3">
    <source>
        <dbReference type="EMBL" id="KAF9743971.1"/>
    </source>
</evidence>
<keyword evidence="2" id="KW-1133">Transmembrane helix</keyword>
<dbReference type="InterPro" id="IPR035959">
    <property type="entry name" value="RutC-like_sf"/>
</dbReference>
<keyword evidence="2" id="KW-0472">Membrane</keyword>
<feature type="transmembrane region" description="Helical" evidence="2">
    <location>
        <begin position="6"/>
        <end position="29"/>
    </location>
</feature>
<evidence type="ECO:0000256" key="2">
    <source>
        <dbReference type="SAM" id="Phobius"/>
    </source>
</evidence>
<dbReference type="NCBIfam" id="TIGR00004">
    <property type="entry name" value="Rid family detoxifying hydrolase"/>
    <property type="match status" value="1"/>
</dbReference>
<dbReference type="GO" id="GO:0005829">
    <property type="term" value="C:cytosol"/>
    <property type="evidence" value="ECO:0007669"/>
    <property type="project" value="TreeGrafter"/>
</dbReference>
<protein>
    <submittedName>
        <fullName evidence="3">Uncharacterized protein</fullName>
    </submittedName>
</protein>
<dbReference type="FunFam" id="3.30.1330.40:FF:000001">
    <property type="entry name" value="L-PSP family endoribonuclease"/>
    <property type="match status" value="1"/>
</dbReference>
<dbReference type="EMBL" id="JADCTT010000016">
    <property type="protein sequence ID" value="KAF9743971.1"/>
    <property type="molecule type" value="Genomic_DNA"/>
</dbReference>
<dbReference type="AlphaFoldDB" id="A0A8H7MYH9"/>
<proteinExistence type="inferred from homology"/>
<organism evidence="3 4">
    <name type="scientific">Bionectria ochroleuca</name>
    <name type="common">Gliocladium roseum</name>
    <dbReference type="NCBI Taxonomy" id="29856"/>
    <lineage>
        <taxon>Eukaryota</taxon>
        <taxon>Fungi</taxon>
        <taxon>Dikarya</taxon>
        <taxon>Ascomycota</taxon>
        <taxon>Pezizomycotina</taxon>
        <taxon>Sordariomycetes</taxon>
        <taxon>Hypocreomycetidae</taxon>
        <taxon>Hypocreales</taxon>
        <taxon>Bionectriaceae</taxon>
        <taxon>Clonostachys</taxon>
    </lineage>
</organism>
<accession>A0A8H7MYH9</accession>
<dbReference type="InterPro" id="IPR006175">
    <property type="entry name" value="YjgF/YER057c/UK114"/>
</dbReference>
<comment type="caution">
    <text evidence="3">The sequence shown here is derived from an EMBL/GenBank/DDBJ whole genome shotgun (WGS) entry which is preliminary data.</text>
</comment>
<dbReference type="GO" id="GO:0005739">
    <property type="term" value="C:mitochondrion"/>
    <property type="evidence" value="ECO:0007669"/>
    <property type="project" value="TreeGrafter"/>
</dbReference>
<keyword evidence="2" id="KW-0812">Transmembrane</keyword>
<dbReference type="Gene3D" id="3.30.1330.40">
    <property type="entry name" value="RutC-like"/>
    <property type="match status" value="1"/>
</dbReference>
<dbReference type="PANTHER" id="PTHR11803:SF42">
    <property type="entry name" value="MMF1"/>
    <property type="match status" value="1"/>
</dbReference>
<name>A0A8H7MYH9_BIOOC</name>